<keyword evidence="2" id="KW-1185">Reference proteome</keyword>
<name>A0ACD4NU99_9HYPH</name>
<accession>A0ACD4NU99</accession>
<proteinExistence type="predicted"/>
<evidence type="ECO:0000313" key="2">
    <source>
        <dbReference type="Proteomes" id="UP001163223"/>
    </source>
</evidence>
<evidence type="ECO:0000313" key="1">
    <source>
        <dbReference type="EMBL" id="WAJ30362.1"/>
    </source>
</evidence>
<gene>
    <name evidence="1" type="ORF">OXU80_09220</name>
</gene>
<sequence>MSVHPLPNSDGRGRAAPGSDAVLDALPHPVVGFDWDGEVIFANASARDCFGERIVGSDFADLFPNGSDPFKQLAAAGRVLGLVSNAQTRFRGLFGAMAAGGFVLSLIAEEADAAAGAEADELTGMMKRGGLALRLDAALADLAGGGARLAVHCIDLDRFKTVNDTLGHGVGDGLLKKVADRMRAACRKEDCVARIGGDEFVVIQAGVGDRTDAERLAARLVDLIGRTYVLSGHTVNIGASVGVALAEPGQGTRDLLRNGDLALYEAKRAGRGRFRVFEDGMDAALRDRRELEIDLRRALALKQFSLHYQPFIDLQTERTIGFEALIRWDHPVRGRVTPADFIPLAEETGLISKIGEWVLRTACATATTWPDEMSVAVNVSPVQFKSDNLIETIVSALAHSGLPAHRLEIEITEGALLEDTSNVLKTLHALRDLGIRISMDDFGTGYSSLSYLQKFPFNKIKIDRSFVQGADEGGDNEAILKAIAGLGLSLGMAITAEGVETPEQLARIRGEQCTHVQGYFTGRPMPADGIATFLQA</sequence>
<dbReference type="Proteomes" id="UP001163223">
    <property type="component" value="Chromosome"/>
</dbReference>
<dbReference type="EMBL" id="CP113520">
    <property type="protein sequence ID" value="WAJ30362.1"/>
    <property type="molecule type" value="Genomic_DNA"/>
</dbReference>
<organism evidence="1 2">
    <name type="scientific">Antarcticirhabdus aurantiaca</name>
    <dbReference type="NCBI Taxonomy" id="2606717"/>
    <lineage>
        <taxon>Bacteria</taxon>
        <taxon>Pseudomonadati</taxon>
        <taxon>Pseudomonadota</taxon>
        <taxon>Alphaproteobacteria</taxon>
        <taxon>Hyphomicrobiales</taxon>
        <taxon>Aurantimonadaceae</taxon>
        <taxon>Antarcticirhabdus</taxon>
    </lineage>
</organism>
<reference evidence="1" key="1">
    <citation type="submission" date="2022-11" db="EMBL/GenBank/DDBJ databases">
        <title>beta-Carotene-producing bacterium, Jeongeuplla avenae sp. nov., alleviates the salt stress of Arabidopsis seedlings.</title>
        <authorList>
            <person name="Jiang L."/>
            <person name="Lee J."/>
        </authorList>
    </citation>
    <scope>NUCLEOTIDE SEQUENCE</scope>
    <source>
        <strain evidence="1">DY_R2A_6</strain>
    </source>
</reference>
<protein>
    <submittedName>
        <fullName evidence="1">EAL domain-containing protein</fullName>
    </submittedName>
</protein>